<sequence length="43" mass="5417">MLNILKNFRIINYIYFDLIYKNILYLHLCMIILNRNKYLIVEH</sequence>
<accession>I0R8Y5</accession>
<organism evidence="2 3">
    <name type="scientific">Lachnoanaerobaculum saburreum F0468</name>
    <dbReference type="NCBI Taxonomy" id="1095750"/>
    <lineage>
        <taxon>Bacteria</taxon>
        <taxon>Bacillati</taxon>
        <taxon>Bacillota</taxon>
        <taxon>Clostridia</taxon>
        <taxon>Lachnospirales</taxon>
        <taxon>Lachnospiraceae</taxon>
        <taxon>Lachnoanaerobaculum</taxon>
    </lineage>
</organism>
<keyword evidence="1" id="KW-0812">Transmembrane</keyword>
<evidence type="ECO:0000256" key="1">
    <source>
        <dbReference type="SAM" id="Phobius"/>
    </source>
</evidence>
<feature type="transmembrane region" description="Helical" evidence="1">
    <location>
        <begin position="12"/>
        <end position="33"/>
    </location>
</feature>
<keyword evidence="1" id="KW-0472">Membrane</keyword>
<reference evidence="2 3" key="1">
    <citation type="submission" date="2012-03" db="EMBL/GenBank/DDBJ databases">
        <authorList>
            <person name="Durkin A.S."/>
            <person name="McCorrison J."/>
            <person name="Torralba M."/>
            <person name="Gillis M."/>
            <person name="Methe B."/>
            <person name="Sutton G."/>
            <person name="Nelson K.E."/>
        </authorList>
    </citation>
    <scope>NUCLEOTIDE SEQUENCE [LARGE SCALE GENOMIC DNA]</scope>
    <source>
        <strain evidence="2 3">F0468</strain>
    </source>
</reference>
<dbReference type="EMBL" id="AJGH01000058">
    <property type="protein sequence ID" value="EIC96143.1"/>
    <property type="molecule type" value="Genomic_DNA"/>
</dbReference>
<evidence type="ECO:0000313" key="2">
    <source>
        <dbReference type="EMBL" id="EIC96143.1"/>
    </source>
</evidence>
<dbReference type="AlphaFoldDB" id="I0R8Y5"/>
<evidence type="ECO:0000313" key="3">
    <source>
        <dbReference type="Proteomes" id="UP000005039"/>
    </source>
</evidence>
<comment type="caution">
    <text evidence="2">The sequence shown here is derived from an EMBL/GenBank/DDBJ whole genome shotgun (WGS) entry which is preliminary data.</text>
</comment>
<protein>
    <submittedName>
        <fullName evidence="2">Uncharacterized protein</fullName>
    </submittedName>
</protein>
<gene>
    <name evidence="2" type="ORF">HMPREF9970_1533</name>
</gene>
<name>I0R8Y5_9FIRM</name>
<keyword evidence="1" id="KW-1133">Transmembrane helix</keyword>
<keyword evidence="3" id="KW-1185">Reference proteome</keyword>
<proteinExistence type="predicted"/>
<dbReference type="Proteomes" id="UP000005039">
    <property type="component" value="Unassembled WGS sequence"/>
</dbReference>